<dbReference type="HOGENOM" id="CLU_688844_0_0_1"/>
<keyword evidence="3" id="KW-1185">Reference proteome</keyword>
<feature type="compositionally biased region" description="Low complexity" evidence="1">
    <location>
        <begin position="318"/>
        <end position="333"/>
    </location>
</feature>
<dbReference type="GeneID" id="40746575"/>
<feature type="compositionally biased region" description="Low complexity" evidence="1">
    <location>
        <begin position="358"/>
        <end position="400"/>
    </location>
</feature>
<evidence type="ECO:0000256" key="1">
    <source>
        <dbReference type="SAM" id="MobiDB-lite"/>
    </source>
</evidence>
<dbReference type="AlphaFoldDB" id="A0A074XB68"/>
<sequence length="400" mass="42131">MSAKNNPITDPTNDAIMSTTDASQSLDHDAADNSHSAPPVAPDIGTAFQQDTLFMGLDGSSDSPERGRSFFRRGNTSGTHAPTYFLGGHDGAMDPALSHDGAGDNESDEEMDEGEVEHDSEHEGDEEEEPQAPSTSASATAAAASRRRRSSLSVAGSRSTSRPTGYMSAGGEQVHGWWAPANLALMNVSDLALHHNMAILTRKVDFLTENTALSSAGRIKGPTVAKTKVARDARKALKGPELMTALRAFLAQGGKLAITKATVLNEIQSQSFLTFLKGHVKDNPDIEYLYTGIADMDLDGLRSLFAEISTDEKKHLAEMAAAATAAEPSTEAPGSKRHRQADADDEEDEDEQPPAKKPAPSKAPKVAPKAASKAAPKAASKPAATKKAGTSTSKKTTGRS</sequence>
<proteinExistence type="predicted"/>
<protein>
    <submittedName>
        <fullName evidence="2">Uncharacterized protein</fullName>
    </submittedName>
</protein>
<dbReference type="EMBL" id="KL585007">
    <property type="protein sequence ID" value="KEQ79302.1"/>
    <property type="molecule type" value="Genomic_DNA"/>
</dbReference>
<dbReference type="RefSeq" id="XP_029755489.1">
    <property type="nucleotide sequence ID" value="XM_029904269.1"/>
</dbReference>
<gene>
    <name evidence="2" type="ORF">M438DRAFT_339892</name>
</gene>
<reference evidence="2 3" key="1">
    <citation type="journal article" date="2014" name="BMC Genomics">
        <title>Genome sequencing of four Aureobasidium pullulans varieties: biotechnological potential, stress tolerance, and description of new species.</title>
        <authorList>
            <person name="Gostin Ar C."/>
            <person name="Ohm R.A."/>
            <person name="Kogej T."/>
            <person name="Sonjak S."/>
            <person name="Turk M."/>
            <person name="Zajc J."/>
            <person name="Zalar P."/>
            <person name="Grube M."/>
            <person name="Sun H."/>
            <person name="Han J."/>
            <person name="Sharma A."/>
            <person name="Chiniquy J."/>
            <person name="Ngan C.Y."/>
            <person name="Lipzen A."/>
            <person name="Barry K."/>
            <person name="Grigoriev I.V."/>
            <person name="Gunde-Cimerman N."/>
        </authorList>
    </citation>
    <scope>NUCLEOTIDE SEQUENCE [LARGE SCALE GENOMIC DNA]</scope>
    <source>
        <strain evidence="2 3">EXF-150</strain>
    </source>
</reference>
<feature type="compositionally biased region" description="Acidic residues" evidence="1">
    <location>
        <begin position="343"/>
        <end position="352"/>
    </location>
</feature>
<accession>A0A074XB68</accession>
<evidence type="ECO:0000313" key="2">
    <source>
        <dbReference type="EMBL" id="KEQ79302.1"/>
    </source>
</evidence>
<organism evidence="2 3">
    <name type="scientific">Aureobasidium pullulans EXF-150</name>
    <dbReference type="NCBI Taxonomy" id="1043002"/>
    <lineage>
        <taxon>Eukaryota</taxon>
        <taxon>Fungi</taxon>
        <taxon>Dikarya</taxon>
        <taxon>Ascomycota</taxon>
        <taxon>Pezizomycotina</taxon>
        <taxon>Dothideomycetes</taxon>
        <taxon>Dothideomycetidae</taxon>
        <taxon>Dothideales</taxon>
        <taxon>Saccotheciaceae</taxon>
        <taxon>Aureobasidium</taxon>
    </lineage>
</organism>
<feature type="compositionally biased region" description="Low complexity" evidence="1">
    <location>
        <begin position="151"/>
        <end position="162"/>
    </location>
</feature>
<name>A0A074XB68_AURPU</name>
<evidence type="ECO:0000313" key="3">
    <source>
        <dbReference type="Proteomes" id="UP000030706"/>
    </source>
</evidence>
<feature type="region of interest" description="Disordered" evidence="1">
    <location>
        <begin position="1"/>
        <end position="168"/>
    </location>
</feature>
<feature type="region of interest" description="Disordered" evidence="1">
    <location>
        <begin position="317"/>
        <end position="400"/>
    </location>
</feature>
<dbReference type="Proteomes" id="UP000030706">
    <property type="component" value="Unassembled WGS sequence"/>
</dbReference>
<feature type="compositionally biased region" description="Low complexity" evidence="1">
    <location>
        <begin position="132"/>
        <end position="144"/>
    </location>
</feature>
<feature type="compositionally biased region" description="Acidic residues" evidence="1">
    <location>
        <begin position="103"/>
        <end position="130"/>
    </location>
</feature>
<feature type="compositionally biased region" description="Polar residues" evidence="1">
    <location>
        <begin position="1"/>
        <end position="25"/>
    </location>
</feature>